<sequence length="518" mass="54473">MPFAKRAAALALAACLFLTGCGAPAGDDSAPAPSPTPSPAAPAPADRLVLGYTPGDGFNPFLTGSTLVRQNAGLLYEKLVEIGPDMSIVYRLASSIDVLDLQAVIHIRGGATFADGTPVTAEDAAASIEAARTSPLYSGQLANVTSVEVSDGAVVVTLARPDSLFSYLCDIPVLKASEVAAAMPTSSGRYVYSEGGVLVENPRCLFAEDGQPAEIGLAEVGSYNEMVSGLTVGSLNLYQTSELNDSPSGVASDLSYYRTNNLIFLGVNGAAAQDNAMLAPLLGTAAGRGLLSQIIDRRVLAEKGYYSRAYPATGAINSFYPCVLAQQVILPEAQHTEAEARAALAALGYTENPMDGFFYTADGQKLTVRLLVYSGNTYKRYAASLLADQLETVGIAVTLEQADDFEVFREKVLLGDFDLYIGEVKLYNNMDMSPFMEGGGASAGIVQSEALSAAYDAFRSNMSAAGAYEAAFAAEMPFVPLLWRNGTVVHTRSIRGLTSSISNVFYSLGQLQFVSADS</sequence>
<dbReference type="PANTHER" id="PTHR30290:SF9">
    <property type="entry name" value="OLIGOPEPTIDE-BINDING PROTEIN APPA"/>
    <property type="match status" value="1"/>
</dbReference>
<dbReference type="Proteomes" id="UP000824035">
    <property type="component" value="Unassembled WGS sequence"/>
</dbReference>
<dbReference type="Pfam" id="PF00496">
    <property type="entry name" value="SBP_bac_5"/>
    <property type="match status" value="1"/>
</dbReference>
<protein>
    <recommendedName>
        <fullName evidence="6">Solute-binding protein family 5 domain-containing protein</fullName>
    </recommendedName>
</protein>
<dbReference type="RefSeq" id="WP_394967819.1">
    <property type="nucleotide sequence ID" value="NZ_CALXHM010000011.1"/>
</dbReference>
<feature type="domain" description="Solute-binding protein family 5" evidence="6">
    <location>
        <begin position="90"/>
        <end position="436"/>
    </location>
</feature>
<dbReference type="SUPFAM" id="SSF53850">
    <property type="entry name" value="Periplasmic binding protein-like II"/>
    <property type="match status" value="1"/>
</dbReference>
<proteinExistence type="inferred from homology"/>
<comment type="caution">
    <text evidence="7">The sequence shown here is derived from an EMBL/GenBank/DDBJ whole genome shotgun (WGS) entry which is preliminary data.</text>
</comment>
<reference evidence="7" key="2">
    <citation type="submission" date="2021-04" db="EMBL/GenBank/DDBJ databases">
        <authorList>
            <person name="Gilroy R."/>
        </authorList>
    </citation>
    <scope>NUCLEOTIDE SEQUENCE</scope>
    <source>
        <strain evidence="7">ChiGjej4B4-18154</strain>
    </source>
</reference>
<evidence type="ECO:0000256" key="4">
    <source>
        <dbReference type="SAM" id="MobiDB-lite"/>
    </source>
</evidence>
<dbReference type="Gene3D" id="3.40.190.10">
    <property type="entry name" value="Periplasmic binding protein-like II"/>
    <property type="match status" value="1"/>
</dbReference>
<evidence type="ECO:0000256" key="3">
    <source>
        <dbReference type="ARBA" id="ARBA00022729"/>
    </source>
</evidence>
<dbReference type="InterPro" id="IPR039424">
    <property type="entry name" value="SBP_5"/>
</dbReference>
<evidence type="ECO:0000256" key="5">
    <source>
        <dbReference type="SAM" id="SignalP"/>
    </source>
</evidence>
<comment type="similarity">
    <text evidence="1">Belongs to the bacterial solute-binding protein 5 family.</text>
</comment>
<name>A0A9D2E4K6_9FIRM</name>
<keyword evidence="2" id="KW-0813">Transport</keyword>
<accession>A0A9D2E4K6</accession>
<dbReference type="PANTHER" id="PTHR30290">
    <property type="entry name" value="PERIPLASMIC BINDING COMPONENT OF ABC TRANSPORTER"/>
    <property type="match status" value="1"/>
</dbReference>
<evidence type="ECO:0000313" key="8">
    <source>
        <dbReference type="Proteomes" id="UP000824035"/>
    </source>
</evidence>
<dbReference type="PROSITE" id="PS51257">
    <property type="entry name" value="PROKAR_LIPOPROTEIN"/>
    <property type="match status" value="1"/>
</dbReference>
<feature type="region of interest" description="Disordered" evidence="4">
    <location>
        <begin position="27"/>
        <end position="46"/>
    </location>
</feature>
<dbReference type="InterPro" id="IPR000914">
    <property type="entry name" value="SBP_5_dom"/>
</dbReference>
<feature type="chain" id="PRO_5038448204" description="Solute-binding protein family 5 domain-containing protein" evidence="5">
    <location>
        <begin position="26"/>
        <end position="518"/>
    </location>
</feature>
<evidence type="ECO:0000259" key="6">
    <source>
        <dbReference type="Pfam" id="PF00496"/>
    </source>
</evidence>
<dbReference type="EMBL" id="DXBV01000052">
    <property type="protein sequence ID" value="HIZ30723.1"/>
    <property type="molecule type" value="Genomic_DNA"/>
</dbReference>
<dbReference type="Gene3D" id="3.10.105.10">
    <property type="entry name" value="Dipeptide-binding Protein, Domain 3"/>
    <property type="match status" value="1"/>
</dbReference>
<evidence type="ECO:0000313" key="7">
    <source>
        <dbReference type="EMBL" id="HIZ30723.1"/>
    </source>
</evidence>
<dbReference type="AlphaFoldDB" id="A0A9D2E4K6"/>
<dbReference type="GO" id="GO:1904680">
    <property type="term" value="F:peptide transmembrane transporter activity"/>
    <property type="evidence" value="ECO:0007669"/>
    <property type="project" value="TreeGrafter"/>
</dbReference>
<dbReference type="GO" id="GO:0015833">
    <property type="term" value="P:peptide transport"/>
    <property type="evidence" value="ECO:0007669"/>
    <property type="project" value="TreeGrafter"/>
</dbReference>
<reference evidence="7" key="1">
    <citation type="journal article" date="2021" name="PeerJ">
        <title>Extensive microbial diversity within the chicken gut microbiome revealed by metagenomics and culture.</title>
        <authorList>
            <person name="Gilroy R."/>
            <person name="Ravi A."/>
            <person name="Getino M."/>
            <person name="Pursley I."/>
            <person name="Horton D.L."/>
            <person name="Alikhan N.F."/>
            <person name="Baker D."/>
            <person name="Gharbi K."/>
            <person name="Hall N."/>
            <person name="Watson M."/>
            <person name="Adriaenssens E.M."/>
            <person name="Foster-Nyarko E."/>
            <person name="Jarju S."/>
            <person name="Secka A."/>
            <person name="Antonio M."/>
            <person name="Oren A."/>
            <person name="Chaudhuri R.R."/>
            <person name="La Ragione R."/>
            <person name="Hildebrand F."/>
            <person name="Pallen M.J."/>
        </authorList>
    </citation>
    <scope>NUCLEOTIDE SEQUENCE</scope>
    <source>
        <strain evidence="7">ChiGjej4B4-18154</strain>
    </source>
</reference>
<keyword evidence="3 5" id="KW-0732">Signal</keyword>
<gene>
    <name evidence="7" type="ORF">H9813_05765</name>
</gene>
<feature type="compositionally biased region" description="Pro residues" evidence="4">
    <location>
        <begin position="32"/>
        <end position="42"/>
    </location>
</feature>
<feature type="signal peptide" evidence="5">
    <location>
        <begin position="1"/>
        <end position="25"/>
    </location>
</feature>
<organism evidence="7 8">
    <name type="scientific">Candidatus Allofournierella merdipullorum</name>
    <dbReference type="NCBI Taxonomy" id="2838595"/>
    <lineage>
        <taxon>Bacteria</taxon>
        <taxon>Bacillati</taxon>
        <taxon>Bacillota</taxon>
        <taxon>Clostridia</taxon>
        <taxon>Eubacteriales</taxon>
        <taxon>Oscillospiraceae</taxon>
        <taxon>Allofournierella</taxon>
    </lineage>
</organism>
<evidence type="ECO:0000256" key="2">
    <source>
        <dbReference type="ARBA" id="ARBA00022448"/>
    </source>
</evidence>
<evidence type="ECO:0000256" key="1">
    <source>
        <dbReference type="ARBA" id="ARBA00005695"/>
    </source>
</evidence>